<sequence length="218" mass="24379">MKETAKSYLGNTNSMVVVFVPAYFNDAQRKATKDASRIAGLDVQRIINAPSVAPLSYGTNNKEGLIVVFNIDYGIFDVSILEISNGVFERPVLAIPATFATLLHWPVELQIRVGSILKKVHILKAGCSKRVKSKGIYKAYMPGRSGSNDVGLKSLLYYYDETCQPYIWIHDVGGGSLRMVKQQYVSLEDLRECCEIRILRDQHKGCISVCKRTRPDLC</sequence>
<name>A0AAV0YYP0_VICFA</name>
<evidence type="ECO:0000256" key="1">
    <source>
        <dbReference type="ARBA" id="ARBA00007381"/>
    </source>
</evidence>
<reference evidence="4 5" key="1">
    <citation type="submission" date="2023-01" db="EMBL/GenBank/DDBJ databases">
        <authorList>
            <person name="Kreplak J."/>
        </authorList>
    </citation>
    <scope>NUCLEOTIDE SEQUENCE [LARGE SCALE GENOMIC DNA]</scope>
</reference>
<gene>
    <name evidence="4" type="ORF">VFH_I482800</name>
</gene>
<dbReference type="InterPro" id="IPR013126">
    <property type="entry name" value="Hsp_70_fam"/>
</dbReference>
<organism evidence="4 5">
    <name type="scientific">Vicia faba</name>
    <name type="common">Broad bean</name>
    <name type="synonym">Faba vulgaris</name>
    <dbReference type="NCBI Taxonomy" id="3906"/>
    <lineage>
        <taxon>Eukaryota</taxon>
        <taxon>Viridiplantae</taxon>
        <taxon>Streptophyta</taxon>
        <taxon>Embryophyta</taxon>
        <taxon>Tracheophyta</taxon>
        <taxon>Spermatophyta</taxon>
        <taxon>Magnoliopsida</taxon>
        <taxon>eudicotyledons</taxon>
        <taxon>Gunneridae</taxon>
        <taxon>Pentapetalae</taxon>
        <taxon>rosids</taxon>
        <taxon>fabids</taxon>
        <taxon>Fabales</taxon>
        <taxon>Fabaceae</taxon>
        <taxon>Papilionoideae</taxon>
        <taxon>50 kb inversion clade</taxon>
        <taxon>NPAAA clade</taxon>
        <taxon>Hologalegina</taxon>
        <taxon>IRL clade</taxon>
        <taxon>Fabeae</taxon>
        <taxon>Vicia</taxon>
    </lineage>
</organism>
<dbReference type="EMBL" id="OX451736">
    <property type="protein sequence ID" value="CAI8591335.1"/>
    <property type="molecule type" value="Genomic_DNA"/>
</dbReference>
<keyword evidence="5" id="KW-1185">Reference proteome</keyword>
<comment type="similarity">
    <text evidence="1">Belongs to the heat shock protein 70 family.</text>
</comment>
<dbReference type="PANTHER" id="PTHR19375">
    <property type="entry name" value="HEAT SHOCK PROTEIN 70KDA"/>
    <property type="match status" value="1"/>
</dbReference>
<dbReference type="Pfam" id="PF00012">
    <property type="entry name" value="HSP70"/>
    <property type="match status" value="1"/>
</dbReference>
<dbReference type="FunFam" id="3.30.420.40:FF:000028">
    <property type="entry name" value="heat shock 70 kDa protein-like"/>
    <property type="match status" value="1"/>
</dbReference>
<dbReference type="Proteomes" id="UP001157006">
    <property type="component" value="Chromosome 1L"/>
</dbReference>
<evidence type="ECO:0000313" key="5">
    <source>
        <dbReference type="Proteomes" id="UP001157006"/>
    </source>
</evidence>
<evidence type="ECO:0000256" key="3">
    <source>
        <dbReference type="ARBA" id="ARBA00022840"/>
    </source>
</evidence>
<dbReference type="InterPro" id="IPR043129">
    <property type="entry name" value="ATPase_NBD"/>
</dbReference>
<protein>
    <submittedName>
        <fullName evidence="4">Uncharacterized protein</fullName>
    </submittedName>
</protein>
<dbReference type="Gene3D" id="3.30.420.40">
    <property type="match status" value="1"/>
</dbReference>
<dbReference type="GO" id="GO:0005524">
    <property type="term" value="F:ATP binding"/>
    <property type="evidence" value="ECO:0007669"/>
    <property type="project" value="UniProtKB-KW"/>
</dbReference>
<accession>A0AAV0YYP0</accession>
<dbReference type="AlphaFoldDB" id="A0AAV0YYP0"/>
<proteinExistence type="inferred from homology"/>
<evidence type="ECO:0000256" key="2">
    <source>
        <dbReference type="ARBA" id="ARBA00022741"/>
    </source>
</evidence>
<dbReference type="GO" id="GO:0140662">
    <property type="term" value="F:ATP-dependent protein folding chaperone"/>
    <property type="evidence" value="ECO:0007669"/>
    <property type="project" value="InterPro"/>
</dbReference>
<dbReference type="SUPFAM" id="SSF53067">
    <property type="entry name" value="Actin-like ATPase domain"/>
    <property type="match status" value="1"/>
</dbReference>
<keyword evidence="2" id="KW-0547">Nucleotide-binding</keyword>
<keyword evidence="3" id="KW-0067">ATP-binding</keyword>
<evidence type="ECO:0000313" key="4">
    <source>
        <dbReference type="EMBL" id="CAI8591335.1"/>
    </source>
</evidence>